<evidence type="ECO:0000256" key="2">
    <source>
        <dbReference type="ARBA" id="ARBA00025626"/>
    </source>
</evidence>
<sequence length="307" mass="34225">MEDLKCISLVWLARADLSNLNSGEGSGNLNELKTYDHGRKPYISGQSTRTAIFETMARSYPDKFLCTPELPCTNVRECWGCDIRGFLATEEDVGGQRRWSPLKVSPGLGQIPGEIVTDLLTRSSTVEKKERKSTDMRIAHVQMMNNIYRFGLVIDMANIGLVRVPRMEGKGKEQHFAGWEEAVHIPAEERAERVRAVLDAVFNLSGFAKQARAAASLSPDVVLMTFQPAYNQRGLKALELNGRGEVKLDLLRYALQEHRELGHEVLFGYTPEVVSNGDQVIALVEAEGVAVWPVHRVFARAREMVAG</sequence>
<dbReference type="EMBL" id="LYVF01000002">
    <property type="protein sequence ID" value="OAT87027.1"/>
    <property type="molecule type" value="Genomic_DNA"/>
</dbReference>
<evidence type="ECO:0000313" key="4">
    <source>
        <dbReference type="Proteomes" id="UP000078532"/>
    </source>
</evidence>
<name>A0A1B7LKD1_9FIRM</name>
<organism evidence="3 4">
    <name type="scientific">Desulfotomaculum copahuensis</name>
    <dbReference type="NCBI Taxonomy" id="1838280"/>
    <lineage>
        <taxon>Bacteria</taxon>
        <taxon>Bacillati</taxon>
        <taxon>Bacillota</taxon>
        <taxon>Clostridia</taxon>
        <taxon>Eubacteriales</taxon>
        <taxon>Desulfotomaculaceae</taxon>
        <taxon>Desulfotomaculum</taxon>
    </lineage>
</organism>
<dbReference type="Pfam" id="PF01905">
    <property type="entry name" value="DevR"/>
    <property type="match status" value="1"/>
</dbReference>
<protein>
    <recommendedName>
        <fullName evidence="5">Type I-B CRISPR-associated protein Cas7/Cst2/DevR</fullName>
    </recommendedName>
</protein>
<dbReference type="STRING" id="1838280.A6M21_01625"/>
<evidence type="ECO:0000256" key="1">
    <source>
        <dbReference type="ARBA" id="ARBA00023118"/>
    </source>
</evidence>
<dbReference type="Proteomes" id="UP000078532">
    <property type="component" value="Unassembled WGS sequence"/>
</dbReference>
<evidence type="ECO:0008006" key="5">
    <source>
        <dbReference type="Google" id="ProtNLM"/>
    </source>
</evidence>
<accession>A0A1B7LKD1</accession>
<reference evidence="3 4" key="1">
    <citation type="submission" date="2016-04" db="EMBL/GenBank/DDBJ databases">
        <authorList>
            <person name="Evans L.H."/>
            <person name="Alamgir A."/>
            <person name="Owens N."/>
            <person name="Weber N.D."/>
            <person name="Virtaneva K."/>
            <person name="Barbian K."/>
            <person name="Babar A."/>
            <person name="Rosenke K."/>
        </authorList>
    </citation>
    <scope>NUCLEOTIDE SEQUENCE [LARGE SCALE GENOMIC DNA]</scope>
    <source>
        <strain evidence="3 4">LMa1</strain>
    </source>
</reference>
<proteinExistence type="predicted"/>
<keyword evidence="4" id="KW-1185">Reference proteome</keyword>
<dbReference type="OrthoDB" id="9781560at2"/>
<gene>
    <name evidence="3" type="ORF">A6M21_01625</name>
</gene>
<dbReference type="AlphaFoldDB" id="A0A1B7LKD1"/>
<dbReference type="RefSeq" id="WP_066665724.1">
    <property type="nucleotide sequence ID" value="NZ_LYVF01000002.1"/>
</dbReference>
<evidence type="ECO:0000313" key="3">
    <source>
        <dbReference type="EMBL" id="OAT87027.1"/>
    </source>
</evidence>
<comment type="caution">
    <text evidence="3">The sequence shown here is derived from an EMBL/GenBank/DDBJ whole genome shotgun (WGS) entry which is preliminary data.</text>
</comment>
<comment type="function">
    <text evidence="2">CRISPR (clustered regularly interspaced short palindromic repeat) is an adaptive immune system that provides protection against mobile genetic elements (viruses, transposable elements and conjugative plasmids). CRISPR clusters contain spacers, sequences complementary to antecedent mobile elements, and target invading nucleic acids. CRISPR clusters are transcribed and processed into CRISPR RNA (crRNA).</text>
</comment>
<dbReference type="GO" id="GO:0051607">
    <property type="term" value="P:defense response to virus"/>
    <property type="evidence" value="ECO:0007669"/>
    <property type="project" value="UniProtKB-KW"/>
</dbReference>
<dbReference type="InterPro" id="IPR010154">
    <property type="entry name" value="CRISPR-assoc_Cas7/Cst2/DevR"/>
</dbReference>
<keyword evidence="1" id="KW-0051">Antiviral defense</keyword>